<dbReference type="EMBL" id="GL380158">
    <property type="protein sequence ID" value="EGT48739.1"/>
    <property type="molecule type" value="Genomic_DNA"/>
</dbReference>
<dbReference type="HOGENOM" id="CLU_079987_0_0_1"/>
<evidence type="ECO:0000256" key="1">
    <source>
        <dbReference type="SAM" id="MobiDB-lite"/>
    </source>
</evidence>
<dbReference type="AlphaFoldDB" id="G0P9V3"/>
<reference evidence="3" key="1">
    <citation type="submission" date="2011-07" db="EMBL/GenBank/DDBJ databases">
        <authorList>
            <consortium name="Caenorhabditis brenneri Sequencing and Analysis Consortium"/>
            <person name="Wilson R.K."/>
        </authorList>
    </citation>
    <scope>NUCLEOTIDE SEQUENCE [LARGE SCALE GENOMIC DNA]</scope>
    <source>
        <strain evidence="3">PB2801</strain>
    </source>
</reference>
<organism evidence="3">
    <name type="scientific">Caenorhabditis brenneri</name>
    <name type="common">Nematode worm</name>
    <dbReference type="NCBI Taxonomy" id="135651"/>
    <lineage>
        <taxon>Eukaryota</taxon>
        <taxon>Metazoa</taxon>
        <taxon>Ecdysozoa</taxon>
        <taxon>Nematoda</taxon>
        <taxon>Chromadorea</taxon>
        <taxon>Rhabditida</taxon>
        <taxon>Rhabditina</taxon>
        <taxon>Rhabditomorpha</taxon>
        <taxon>Rhabditoidea</taxon>
        <taxon>Rhabditidae</taxon>
        <taxon>Peloderinae</taxon>
        <taxon>Caenorhabditis</taxon>
    </lineage>
</organism>
<keyword evidence="3" id="KW-1185">Reference proteome</keyword>
<protein>
    <submittedName>
        <fullName evidence="2">Uncharacterized protein</fullName>
    </submittedName>
</protein>
<feature type="region of interest" description="Disordered" evidence="1">
    <location>
        <begin position="1"/>
        <end position="22"/>
    </location>
</feature>
<feature type="region of interest" description="Disordered" evidence="1">
    <location>
        <begin position="277"/>
        <end position="303"/>
    </location>
</feature>
<dbReference type="STRING" id="135651.G0P9V3"/>
<name>G0P9V3_CAEBE</name>
<feature type="region of interest" description="Disordered" evidence="1">
    <location>
        <begin position="156"/>
        <end position="256"/>
    </location>
</feature>
<dbReference type="InParanoid" id="G0P9V3"/>
<accession>G0P9V3</accession>
<dbReference type="Proteomes" id="UP000008068">
    <property type="component" value="Unassembled WGS sequence"/>
</dbReference>
<feature type="compositionally biased region" description="Polar residues" evidence="1">
    <location>
        <begin position="1"/>
        <end position="12"/>
    </location>
</feature>
<evidence type="ECO:0000313" key="3">
    <source>
        <dbReference type="Proteomes" id="UP000008068"/>
    </source>
</evidence>
<proteinExistence type="predicted"/>
<evidence type="ECO:0000313" key="2">
    <source>
        <dbReference type="EMBL" id="EGT48739.1"/>
    </source>
</evidence>
<gene>
    <name evidence="2" type="ORF">CAEBREN_22331</name>
</gene>
<dbReference type="OrthoDB" id="5864971at2759"/>
<sequence>MSAIYSGSSDNNVMEAAPTRQQAPQVQHHRQAVAPPPPAPLVVPIWLPVSIPLRPLCCSFCFGTATQRAGEMGERLPERDDWGAWSTHSCKERGIVTISSYLIAMIDLNFFFSYARPTTLSDLTDRDFRAEFRHPVSSPPSPPITQSLYGAVGLERQAAPTSAPRSTPEAFGPLAGFRLGFDAPGRDNNNAHQGEPAHHHNWPEHQQQPQQQQQMAMRPPHRRPAHVEQGHRDRHLRNRNAAPQPHHRQGRAPHEPRVERPACCCFCYGTAKVEAAAAGRPAPPKDGPGYWSGHHSITDGRVV</sequence>
<feature type="compositionally biased region" description="Low complexity" evidence="1">
    <location>
        <begin position="205"/>
        <end position="218"/>
    </location>
</feature>